<evidence type="ECO:0000313" key="9">
    <source>
        <dbReference type="Proteomes" id="UP001143304"/>
    </source>
</evidence>
<dbReference type="InterPro" id="IPR025405">
    <property type="entry name" value="DUF4131"/>
</dbReference>
<evidence type="ECO:0000256" key="4">
    <source>
        <dbReference type="ARBA" id="ARBA00022989"/>
    </source>
</evidence>
<dbReference type="SUPFAM" id="SSF56281">
    <property type="entry name" value="Metallo-hydrolase/oxidoreductase"/>
    <property type="match status" value="1"/>
</dbReference>
<dbReference type="InterPro" id="IPR004477">
    <property type="entry name" value="ComEC_N"/>
</dbReference>
<dbReference type="InterPro" id="IPR004797">
    <property type="entry name" value="Competence_ComEC/Rec2"/>
</dbReference>
<comment type="subcellular location">
    <subcellularLocation>
        <location evidence="1">Cell membrane</location>
        <topology evidence="1">Multi-pass membrane protein</topology>
    </subcellularLocation>
</comment>
<feature type="transmembrane region" description="Helical" evidence="6">
    <location>
        <begin position="258"/>
        <end position="277"/>
    </location>
</feature>
<accession>A0ABT3T3D9</accession>
<dbReference type="Pfam" id="PF13567">
    <property type="entry name" value="DUF4131"/>
    <property type="match status" value="1"/>
</dbReference>
<keyword evidence="2" id="KW-1003">Cell membrane</keyword>
<evidence type="ECO:0000256" key="5">
    <source>
        <dbReference type="ARBA" id="ARBA00023136"/>
    </source>
</evidence>
<keyword evidence="4 6" id="KW-1133">Transmembrane helix</keyword>
<feature type="transmembrane region" description="Helical" evidence="6">
    <location>
        <begin position="419"/>
        <end position="442"/>
    </location>
</feature>
<dbReference type="NCBIfam" id="TIGR00360">
    <property type="entry name" value="ComEC_N-term"/>
    <property type="match status" value="1"/>
</dbReference>
<dbReference type="InterPro" id="IPR052159">
    <property type="entry name" value="Competence_DNA_uptake"/>
</dbReference>
<feature type="transmembrane region" description="Helical" evidence="6">
    <location>
        <begin position="63"/>
        <end position="84"/>
    </location>
</feature>
<dbReference type="Pfam" id="PF00753">
    <property type="entry name" value="Lactamase_B"/>
    <property type="match status" value="1"/>
</dbReference>
<gene>
    <name evidence="8" type="ORF">EYC82_03150</name>
</gene>
<keyword evidence="5 6" id="KW-0472">Membrane</keyword>
<protein>
    <submittedName>
        <fullName evidence="8">DNA internalization-related competence protein ComEC/Rec2</fullName>
    </submittedName>
</protein>
<dbReference type="PANTHER" id="PTHR30619:SF1">
    <property type="entry name" value="RECOMBINATION PROTEIN 2"/>
    <property type="match status" value="1"/>
</dbReference>
<feature type="transmembrane region" description="Helical" evidence="6">
    <location>
        <begin position="342"/>
        <end position="375"/>
    </location>
</feature>
<dbReference type="Gene3D" id="3.60.15.10">
    <property type="entry name" value="Ribonuclease Z/Hydroxyacylglutathione hydrolase-like"/>
    <property type="match status" value="1"/>
</dbReference>
<organism evidence="8 9">
    <name type="scientific">Candidatus Marimicrobium litorale</name>
    <dbReference type="NCBI Taxonomy" id="2518991"/>
    <lineage>
        <taxon>Bacteria</taxon>
        <taxon>Pseudomonadati</taxon>
        <taxon>Pseudomonadota</taxon>
        <taxon>Gammaproteobacteria</taxon>
        <taxon>Cellvibrionales</taxon>
        <taxon>Halieaceae</taxon>
        <taxon>Marimicrobium</taxon>
    </lineage>
</organism>
<evidence type="ECO:0000313" key="8">
    <source>
        <dbReference type="EMBL" id="MCX2976351.1"/>
    </source>
</evidence>
<dbReference type="CDD" id="cd07731">
    <property type="entry name" value="ComA-like_MBL-fold"/>
    <property type="match status" value="1"/>
</dbReference>
<proteinExistence type="predicted"/>
<sequence>MGHPGSCTMQSWMIGMVLGLVLTGYAPALPPWSLVIPVVLWVTALAPRVCLRWPSRSVSRGLLRVFVGFSWGVLVGVSHGHFLLDDRLPTYCVGQSLEVEGQVASLPSQRAVPGIGIRQTFRFRVNSIAPAECAAPRYVLLNYYGARRMVPGDFWRFPVRLKKPWGLSNPGGYNGQAWLVQAGIHATGSVRLSRPHEYLGRGVSGTHHRLRQRIATRIEALGLKPDIAAVLRAVTVADKSAIDEPLWSLFQQFGINHLLVISGLHVGLVAGMGYLFGATLARLFVRSRYSGACVPGLCALLAAFLFAALAGFSLPAVRALCMLACVLTAVWSGRLTIAWSHLLLAALVVLLLNPLAAIGSGFWLSFGSVAGLLWYLCWRRSVGRARAVVGTHAYMALLMLPFGAFFFQGASLVGALGNLIMIPLVGWIVVPAALAASASYLLELPFETVLWRCAAWPLEQILPLGAMLADRGGSWIYLSRNTALPAIVLALCGIGLLVVPAAGWFRMLSVLLFLPVLLPNKPNGQTPLQKTEVTVFDVGQGTAVLVRAGSHALLYDTGGGQREGPNIATRVILPLLQSEGVNVLDTLIVSHPDLDHSAGQQAVIATVSVQRLRYGGVPAQTLPGLPCVAGEAWQWPGGPTFQFLSPAVAIPLKRNNASCVLMVRVGGSRLLLPGDIESVQERALVEYWGRGLDADWLLAGHHGSQTSSSWPWLKFSSPSTVIVSSGYANRFGHPHEDIVMRYRALDIQVLETWRAGALRLDFSPTQAPTFTLWRDKKRRYWL</sequence>
<evidence type="ECO:0000256" key="1">
    <source>
        <dbReference type="ARBA" id="ARBA00004651"/>
    </source>
</evidence>
<evidence type="ECO:0000256" key="2">
    <source>
        <dbReference type="ARBA" id="ARBA00022475"/>
    </source>
</evidence>
<comment type="caution">
    <text evidence="8">The sequence shown here is derived from an EMBL/GenBank/DDBJ whole genome shotgun (WGS) entry which is preliminary data.</text>
</comment>
<keyword evidence="3 6" id="KW-0812">Transmembrane</keyword>
<dbReference type="Pfam" id="PF03772">
    <property type="entry name" value="Competence"/>
    <property type="match status" value="1"/>
</dbReference>
<dbReference type="PANTHER" id="PTHR30619">
    <property type="entry name" value="DNA INTERNALIZATION/COMPETENCE PROTEIN COMEC/REC2"/>
    <property type="match status" value="1"/>
</dbReference>
<evidence type="ECO:0000256" key="6">
    <source>
        <dbReference type="SAM" id="Phobius"/>
    </source>
</evidence>
<keyword evidence="9" id="KW-1185">Reference proteome</keyword>
<dbReference type="InterPro" id="IPR036866">
    <property type="entry name" value="RibonucZ/Hydroxyglut_hydro"/>
</dbReference>
<dbReference type="NCBIfam" id="TIGR00361">
    <property type="entry name" value="ComEC_Rec2"/>
    <property type="match status" value="1"/>
</dbReference>
<dbReference type="Proteomes" id="UP001143304">
    <property type="component" value="Unassembled WGS sequence"/>
</dbReference>
<dbReference type="SMART" id="SM00849">
    <property type="entry name" value="Lactamase_B"/>
    <property type="match status" value="1"/>
</dbReference>
<dbReference type="InterPro" id="IPR001279">
    <property type="entry name" value="Metallo-B-lactamas"/>
</dbReference>
<reference evidence="8" key="1">
    <citation type="submission" date="2019-02" db="EMBL/GenBank/DDBJ databases">
        <authorList>
            <person name="Li S.-H."/>
        </authorList>
    </citation>
    <scope>NUCLEOTIDE SEQUENCE</scope>
    <source>
        <strain evidence="8">IMCC11814</strain>
    </source>
</reference>
<feature type="transmembrane region" description="Helical" evidence="6">
    <location>
        <begin position="483"/>
        <end position="505"/>
    </location>
</feature>
<name>A0ABT3T3D9_9GAMM</name>
<dbReference type="EMBL" id="SHNO01000001">
    <property type="protein sequence ID" value="MCX2976351.1"/>
    <property type="molecule type" value="Genomic_DNA"/>
</dbReference>
<dbReference type="InterPro" id="IPR035681">
    <property type="entry name" value="ComA-like_MBL"/>
</dbReference>
<feature type="domain" description="Metallo-beta-lactamase" evidence="7">
    <location>
        <begin position="540"/>
        <end position="727"/>
    </location>
</feature>
<feature type="transmembrane region" description="Helical" evidence="6">
    <location>
        <begin position="387"/>
        <end position="407"/>
    </location>
</feature>
<feature type="transmembrane region" description="Helical" evidence="6">
    <location>
        <begin position="289"/>
        <end position="310"/>
    </location>
</feature>
<evidence type="ECO:0000256" key="3">
    <source>
        <dbReference type="ARBA" id="ARBA00022692"/>
    </source>
</evidence>
<evidence type="ECO:0000259" key="7">
    <source>
        <dbReference type="SMART" id="SM00849"/>
    </source>
</evidence>